<evidence type="ECO:0000313" key="2">
    <source>
        <dbReference type="Proteomes" id="UP000887013"/>
    </source>
</evidence>
<sequence length="138" mass="14984">MFLRLLELLRTDSASSAAAQTTVRSLCNLNGACLKRRLKAVSISSELTRVLSNRKATSRILSQLIDRTTSVSTDNAMTSATPWTVSAAIIVATSLHVAEEAEAPVEDPGAASLVLADESQFCGQHHDRHILMRSHREK</sequence>
<organism evidence="1 2">
    <name type="scientific">Nephila pilipes</name>
    <name type="common">Giant wood spider</name>
    <name type="synonym">Nephila maculata</name>
    <dbReference type="NCBI Taxonomy" id="299642"/>
    <lineage>
        <taxon>Eukaryota</taxon>
        <taxon>Metazoa</taxon>
        <taxon>Ecdysozoa</taxon>
        <taxon>Arthropoda</taxon>
        <taxon>Chelicerata</taxon>
        <taxon>Arachnida</taxon>
        <taxon>Araneae</taxon>
        <taxon>Araneomorphae</taxon>
        <taxon>Entelegynae</taxon>
        <taxon>Araneoidea</taxon>
        <taxon>Nephilidae</taxon>
        <taxon>Nephila</taxon>
    </lineage>
</organism>
<evidence type="ECO:0000313" key="1">
    <source>
        <dbReference type="EMBL" id="GFU29187.1"/>
    </source>
</evidence>
<gene>
    <name evidence="1" type="ORF">NPIL_263741</name>
</gene>
<proteinExistence type="predicted"/>
<protein>
    <submittedName>
        <fullName evidence="1">Uncharacterized protein</fullName>
    </submittedName>
</protein>
<comment type="caution">
    <text evidence="1">The sequence shown here is derived from an EMBL/GenBank/DDBJ whole genome shotgun (WGS) entry which is preliminary data.</text>
</comment>
<dbReference type="EMBL" id="BMAW01082423">
    <property type="protein sequence ID" value="GFU29187.1"/>
    <property type="molecule type" value="Genomic_DNA"/>
</dbReference>
<keyword evidence="2" id="KW-1185">Reference proteome</keyword>
<accession>A0A8X6UG24</accession>
<dbReference type="AlphaFoldDB" id="A0A8X6UG24"/>
<name>A0A8X6UG24_NEPPI</name>
<dbReference type="Proteomes" id="UP000887013">
    <property type="component" value="Unassembled WGS sequence"/>
</dbReference>
<reference evidence="1" key="1">
    <citation type="submission" date="2020-08" db="EMBL/GenBank/DDBJ databases">
        <title>Multicomponent nature underlies the extraordinary mechanical properties of spider dragline silk.</title>
        <authorList>
            <person name="Kono N."/>
            <person name="Nakamura H."/>
            <person name="Mori M."/>
            <person name="Yoshida Y."/>
            <person name="Ohtoshi R."/>
            <person name="Malay A.D."/>
            <person name="Moran D.A.P."/>
            <person name="Tomita M."/>
            <person name="Numata K."/>
            <person name="Arakawa K."/>
        </authorList>
    </citation>
    <scope>NUCLEOTIDE SEQUENCE</scope>
</reference>